<organism evidence="1 2">
    <name type="scientific">Weissella muntiaci</name>
    <dbReference type="NCBI Taxonomy" id="2508881"/>
    <lineage>
        <taxon>Bacteria</taxon>
        <taxon>Bacillati</taxon>
        <taxon>Bacillota</taxon>
        <taxon>Bacilli</taxon>
        <taxon>Lactobacillales</taxon>
        <taxon>Lactobacillaceae</taxon>
        <taxon>Weissella</taxon>
    </lineage>
</organism>
<evidence type="ECO:0008006" key="3">
    <source>
        <dbReference type="Google" id="ProtNLM"/>
    </source>
</evidence>
<gene>
    <name evidence="1" type="ORF">ESZ50_11490</name>
</gene>
<evidence type="ECO:0000313" key="2">
    <source>
        <dbReference type="Proteomes" id="UP000371977"/>
    </source>
</evidence>
<reference evidence="1 2" key="1">
    <citation type="submission" date="2019-01" db="EMBL/GenBank/DDBJ databases">
        <title>Weissella sp. nov., a novel lactic acid bacterium isolated from animal feces.</title>
        <authorList>
            <person name="Wang L.-T."/>
        </authorList>
    </citation>
    <scope>NUCLEOTIDE SEQUENCE [LARGE SCALE GENOMIC DNA]</scope>
    <source>
        <strain evidence="1 2">8H-2</strain>
    </source>
</reference>
<protein>
    <recommendedName>
        <fullName evidence="3">Accessory Sec system protein Asp3</fullName>
    </recommendedName>
</protein>
<dbReference type="Proteomes" id="UP000371977">
    <property type="component" value="Unassembled WGS sequence"/>
</dbReference>
<comment type="caution">
    <text evidence="1">The sequence shown here is derived from an EMBL/GenBank/DDBJ whole genome shotgun (WGS) entry which is preliminary data.</text>
</comment>
<sequence>MIIRLTQDMKFLWNEGIEYSFGENDLMISGKKLFSGTPLFELDDLVQYRSGGLKKFLPELQVGTRYSLRFDTEADGLELSVGVEFYDDKEHKIMQIYASDELADFIVPAYAHYSIKFLAHILDQGKNDDRLKHVKLNKIQIDQIETVDDQATEALVVKSPVLAKNLQMLIKAGKLDRRLTVLSFEDLLRRRTAMSGYSVVHVTNDVNNQLKKAAITVEIAKLNILNVSSKPELLLGELHEYFEIDGLSEKGEIAEFLDKYNFRIYSKFSN</sequence>
<keyword evidence="2" id="KW-1185">Reference proteome</keyword>
<proteinExistence type="predicted"/>
<name>A0A6C2C246_9LACO</name>
<dbReference type="AlphaFoldDB" id="A0A6C2C246"/>
<dbReference type="RefSeq" id="WP_148624111.1">
    <property type="nucleotide sequence ID" value="NZ_SDGZ01000035.1"/>
</dbReference>
<accession>A0A6C2C246</accession>
<dbReference type="EMBL" id="SDGZ01000035">
    <property type="protein sequence ID" value="TYC47749.1"/>
    <property type="molecule type" value="Genomic_DNA"/>
</dbReference>
<evidence type="ECO:0000313" key="1">
    <source>
        <dbReference type="EMBL" id="TYC47749.1"/>
    </source>
</evidence>